<sequence>MLSASHTTLLPDSHITLLPDSHSTLLPASHTTLLPASHTTLLPASHTTLLPGSHTTLLSVSHTTLLSSSQPLSHKAWCRERDNSAGSSDSSGSGPCEWGPLRMNGGPQLGPFPLLVVDSYPPASALLCCTPHPTLLSGSFSKSICFEPGAPVTRTDSCAASYLEAGDCYRGQVSKESSPPFWVLAARASCQRMYDVNIPDPRLLLHPSCHLHPPPSSGSNTPPSILGARKLLVPPSVGVQLWGPIFLSQALHVTEFSPTPPLACFLDDSPSPVVSRLSLLRLRSCQANFNLTVSVFMVSCVRPPQGPRYLVFPPPDASVPYLPASRRFSTLSFQRLPLCSQEARTLGGSVLVHCQAGISRSATIAIAYMMRHKGLSMVEAYKAVKSARPIISPNLNFMGQLLELEQGLRATPDTVAPSSPAPAAADKSCHPSCRWAHQSNEEVSSGCSV</sequence>
<proteinExistence type="inferred from homology"/>
<dbReference type="InterPro" id="IPR029021">
    <property type="entry name" value="Prot-tyrosine_phosphatase-like"/>
</dbReference>
<dbReference type="GO" id="GO:0005829">
    <property type="term" value="C:cytosol"/>
    <property type="evidence" value="ECO:0007669"/>
    <property type="project" value="TreeGrafter"/>
</dbReference>
<dbReference type="EMBL" id="OE000550">
    <property type="protein sequence ID" value="CAD7454251.1"/>
    <property type="molecule type" value="Genomic_DNA"/>
</dbReference>
<evidence type="ECO:0000313" key="7">
    <source>
        <dbReference type="EMBL" id="CAD7454251.1"/>
    </source>
</evidence>
<dbReference type="PANTHER" id="PTHR10159:SF528">
    <property type="entry name" value="PUCKERED, ISOFORM A"/>
    <property type="match status" value="1"/>
</dbReference>
<evidence type="ECO:0000256" key="4">
    <source>
        <dbReference type="ARBA" id="ARBA00022912"/>
    </source>
</evidence>
<evidence type="ECO:0000256" key="3">
    <source>
        <dbReference type="ARBA" id="ARBA00022801"/>
    </source>
</evidence>
<keyword evidence="4" id="KW-0904">Protein phosphatase</keyword>
<dbReference type="Gene3D" id="3.90.190.10">
    <property type="entry name" value="Protein tyrosine phosphatase superfamily"/>
    <property type="match status" value="1"/>
</dbReference>
<reference evidence="7" key="1">
    <citation type="submission" date="2020-11" db="EMBL/GenBank/DDBJ databases">
        <authorList>
            <person name="Tran Van P."/>
        </authorList>
    </citation>
    <scope>NUCLEOTIDE SEQUENCE</scope>
</reference>
<protein>
    <recommendedName>
        <fullName evidence="2">protein-tyrosine-phosphatase</fullName>
        <ecNumber evidence="2">3.1.3.48</ecNumber>
    </recommendedName>
</protein>
<dbReference type="PROSITE" id="PS50056">
    <property type="entry name" value="TYR_PHOSPHATASE_2"/>
    <property type="match status" value="1"/>
</dbReference>
<dbReference type="PROSITE" id="PS00383">
    <property type="entry name" value="TYR_PHOSPHATASE_1"/>
    <property type="match status" value="1"/>
</dbReference>
<dbReference type="Pfam" id="PF00782">
    <property type="entry name" value="DSPc"/>
    <property type="match status" value="1"/>
</dbReference>
<dbReference type="GO" id="GO:0043409">
    <property type="term" value="P:negative regulation of MAPK cascade"/>
    <property type="evidence" value="ECO:0007669"/>
    <property type="project" value="TreeGrafter"/>
</dbReference>
<dbReference type="GO" id="GO:0033550">
    <property type="term" value="F:MAP kinase tyrosine phosphatase activity"/>
    <property type="evidence" value="ECO:0007669"/>
    <property type="project" value="TreeGrafter"/>
</dbReference>
<keyword evidence="3" id="KW-0378">Hydrolase</keyword>
<dbReference type="PROSITE" id="PS50054">
    <property type="entry name" value="TYR_PHOSPHATASE_DUAL"/>
    <property type="match status" value="1"/>
</dbReference>
<evidence type="ECO:0000256" key="2">
    <source>
        <dbReference type="ARBA" id="ARBA00013064"/>
    </source>
</evidence>
<gene>
    <name evidence="7" type="ORF">TTEB3V08_LOCUS2364</name>
</gene>
<dbReference type="GO" id="GO:0017017">
    <property type="term" value="F:MAP kinase tyrosine/serine/threonine phosphatase activity"/>
    <property type="evidence" value="ECO:0007669"/>
    <property type="project" value="TreeGrafter"/>
</dbReference>
<dbReference type="InterPro" id="IPR000340">
    <property type="entry name" value="Dual-sp_phosphatase_cat-dom"/>
</dbReference>
<feature type="domain" description="Tyrosine-protein phosphatase" evidence="5">
    <location>
        <begin position="255"/>
        <end position="410"/>
    </location>
</feature>
<accession>A0A7R9FJB1</accession>
<dbReference type="GO" id="GO:0008330">
    <property type="term" value="F:protein tyrosine/threonine phosphatase activity"/>
    <property type="evidence" value="ECO:0007669"/>
    <property type="project" value="TreeGrafter"/>
</dbReference>
<dbReference type="AlphaFoldDB" id="A0A7R9FJB1"/>
<evidence type="ECO:0000259" key="5">
    <source>
        <dbReference type="PROSITE" id="PS50054"/>
    </source>
</evidence>
<evidence type="ECO:0000259" key="6">
    <source>
        <dbReference type="PROSITE" id="PS50056"/>
    </source>
</evidence>
<comment type="similarity">
    <text evidence="1">Belongs to the protein-tyrosine phosphatase family. Non-receptor class dual specificity subfamily.</text>
</comment>
<name>A0A7R9FJB1_9NEOP</name>
<dbReference type="EC" id="3.1.3.48" evidence="2"/>
<dbReference type="InterPro" id="IPR000387">
    <property type="entry name" value="Tyr_Pase_dom"/>
</dbReference>
<dbReference type="SUPFAM" id="SSF52799">
    <property type="entry name" value="(Phosphotyrosine protein) phosphatases II"/>
    <property type="match status" value="1"/>
</dbReference>
<dbReference type="InterPro" id="IPR016130">
    <property type="entry name" value="Tyr_Pase_AS"/>
</dbReference>
<feature type="domain" description="Tyrosine specific protein phosphatases" evidence="6">
    <location>
        <begin position="347"/>
        <end position="389"/>
    </location>
</feature>
<dbReference type="InterPro" id="IPR020422">
    <property type="entry name" value="TYR_PHOSPHATASE_DUAL_dom"/>
</dbReference>
<evidence type="ECO:0000256" key="1">
    <source>
        <dbReference type="ARBA" id="ARBA00008601"/>
    </source>
</evidence>
<dbReference type="PANTHER" id="PTHR10159">
    <property type="entry name" value="DUAL SPECIFICITY PROTEIN PHOSPHATASE"/>
    <property type="match status" value="1"/>
</dbReference>
<dbReference type="SMART" id="SM00195">
    <property type="entry name" value="DSPc"/>
    <property type="match status" value="1"/>
</dbReference>
<organism evidence="7">
    <name type="scientific">Timema tahoe</name>
    <dbReference type="NCBI Taxonomy" id="61484"/>
    <lineage>
        <taxon>Eukaryota</taxon>
        <taxon>Metazoa</taxon>
        <taxon>Ecdysozoa</taxon>
        <taxon>Arthropoda</taxon>
        <taxon>Hexapoda</taxon>
        <taxon>Insecta</taxon>
        <taxon>Pterygota</taxon>
        <taxon>Neoptera</taxon>
        <taxon>Polyneoptera</taxon>
        <taxon>Phasmatodea</taxon>
        <taxon>Timematodea</taxon>
        <taxon>Timematoidea</taxon>
        <taxon>Timematidae</taxon>
        <taxon>Timema</taxon>
    </lineage>
</organism>